<accession>A0A0M2NPP0</accession>
<dbReference type="EMBL" id="LAYJ01000022">
    <property type="protein sequence ID" value="KKI52372.1"/>
    <property type="molecule type" value="Genomic_DNA"/>
</dbReference>
<reference evidence="1 2" key="1">
    <citation type="submission" date="2015-04" db="EMBL/GenBank/DDBJ databases">
        <title>Draft genome sequence of bacteremic isolate Catabacter hongkongensis type strain HKU16T.</title>
        <authorList>
            <person name="Lau S.K."/>
            <person name="Teng J.L."/>
            <person name="Huang Y."/>
            <person name="Curreem S.O."/>
            <person name="Tsui S.K."/>
            <person name="Woo P.C."/>
        </authorList>
    </citation>
    <scope>NUCLEOTIDE SEQUENCE [LARGE SCALE GENOMIC DNA]</scope>
    <source>
        <strain evidence="1 2">HKU16</strain>
    </source>
</reference>
<dbReference type="PANTHER" id="PTHR36849:SF1">
    <property type="entry name" value="CYTOPLASMIC PROTEIN"/>
    <property type="match status" value="1"/>
</dbReference>
<sequence length="119" mass="13797">MLQVKRVYEGAQKADGYRILVDRLWPRGESKEKAAIDFWAKDVAPSTGIRTEFHHDPQRFPAFKREYLAELVQNPKAAQFVSLVKEKLKEGNVTFVYAAKDETYNHVVILKSFVQEQLQ</sequence>
<dbReference type="OrthoDB" id="9790745at2"/>
<gene>
    <name evidence="1" type="ORF">CHK_0142</name>
</gene>
<comment type="caution">
    <text evidence="1">The sequence shown here is derived from an EMBL/GenBank/DDBJ whole genome shotgun (WGS) entry which is preliminary data.</text>
</comment>
<name>A0A0M2NPP0_9FIRM</name>
<evidence type="ECO:0000313" key="2">
    <source>
        <dbReference type="Proteomes" id="UP000034076"/>
    </source>
</evidence>
<dbReference type="Pfam" id="PF22752">
    <property type="entry name" value="DUF488-N3i"/>
    <property type="match status" value="1"/>
</dbReference>
<dbReference type="STRING" id="270498.CHK_0142"/>
<evidence type="ECO:0000313" key="1">
    <source>
        <dbReference type="EMBL" id="KKI52372.1"/>
    </source>
</evidence>
<dbReference type="RefSeq" id="WP_046441986.1">
    <property type="nucleotide sequence ID" value="NZ_CAUERS010000007.1"/>
</dbReference>
<dbReference type="AlphaFoldDB" id="A0A0M2NPP0"/>
<organism evidence="1 2">
    <name type="scientific">Christensenella hongkongensis</name>
    <dbReference type="NCBI Taxonomy" id="270498"/>
    <lineage>
        <taxon>Bacteria</taxon>
        <taxon>Bacillati</taxon>
        <taxon>Bacillota</taxon>
        <taxon>Clostridia</taxon>
        <taxon>Christensenellales</taxon>
        <taxon>Christensenellaceae</taxon>
        <taxon>Christensenella</taxon>
    </lineage>
</organism>
<dbReference type="Proteomes" id="UP000034076">
    <property type="component" value="Unassembled WGS sequence"/>
</dbReference>
<proteinExistence type="predicted"/>
<protein>
    <recommendedName>
        <fullName evidence="3">DUF488 domain-containing protein</fullName>
    </recommendedName>
</protein>
<dbReference type="InterPro" id="IPR052552">
    <property type="entry name" value="YeaO-like"/>
</dbReference>
<keyword evidence="2" id="KW-1185">Reference proteome</keyword>
<dbReference type="PANTHER" id="PTHR36849">
    <property type="entry name" value="CYTOPLASMIC PROTEIN-RELATED"/>
    <property type="match status" value="1"/>
</dbReference>
<evidence type="ECO:0008006" key="3">
    <source>
        <dbReference type="Google" id="ProtNLM"/>
    </source>
</evidence>